<dbReference type="PANTHER" id="PTHR20933:SF4">
    <property type="entry name" value="F-BOX INVOLVED IN POLYQ PATHOGENESIS, ISOFORM A"/>
    <property type="match status" value="1"/>
</dbReference>
<dbReference type="Proteomes" id="UP001652740">
    <property type="component" value="Unplaced"/>
</dbReference>
<dbReference type="PANTHER" id="PTHR20933">
    <property type="entry name" value="F-BOX ONLY PROTEIN 33"/>
    <property type="match status" value="1"/>
</dbReference>
<sequence length="346" mass="40139">MTTSEKIETLDVINKLPDELLISIFKLLPLESLLHSENVCKRWRKLVQDKTLWKNIVLVYSGKPGQSEDCHRNIEILLSHSELVHCLKLQYVYNYSLSKLIAGYCDNLISLELVMCSINKSFGDDITKWPNLKKLNLKNSVYHNMPVEMEISYNKFKYLEYLALSDFGLSSTNCNDLLQCKYLSHILIEKIKNLNLDFVRELICSKQNILETLHIYGGAAVDDHCLQLLSQCRQLKDLAITRCENLKDEGLVALANLQQIKHLQIWNNKNFTEKNLLRTLSSPNIIKLETLSLSKIENISPVIVDVISEYYKNLKFLAVYQCRNIVNTDYEKQLKSKFRNIDVVLY</sequence>
<dbReference type="RefSeq" id="XP_026759687.2">
    <property type="nucleotide sequence ID" value="XM_026903886.3"/>
</dbReference>
<dbReference type="KEGG" id="gmw:113518864"/>
<dbReference type="InterPro" id="IPR006553">
    <property type="entry name" value="Leu-rich_rpt_Cys-con_subtyp"/>
</dbReference>
<evidence type="ECO:0000313" key="4">
    <source>
        <dbReference type="RefSeq" id="XP_026759686.2"/>
    </source>
</evidence>
<keyword evidence="1" id="KW-0833">Ubl conjugation pathway</keyword>
<dbReference type="PROSITE" id="PS50181">
    <property type="entry name" value="FBOX"/>
    <property type="match status" value="1"/>
</dbReference>
<dbReference type="InterPro" id="IPR032675">
    <property type="entry name" value="LRR_dom_sf"/>
</dbReference>
<evidence type="ECO:0000313" key="5">
    <source>
        <dbReference type="RefSeq" id="XP_026759687.2"/>
    </source>
</evidence>
<dbReference type="RefSeq" id="XP_052748736.1">
    <property type="nucleotide sequence ID" value="XM_052892776.1"/>
</dbReference>
<evidence type="ECO:0000313" key="8">
    <source>
        <dbReference type="RefSeq" id="XP_052748736.1"/>
    </source>
</evidence>
<dbReference type="GO" id="GO:0031398">
    <property type="term" value="P:positive regulation of protein ubiquitination"/>
    <property type="evidence" value="ECO:0007669"/>
    <property type="project" value="TreeGrafter"/>
</dbReference>
<dbReference type="SMART" id="SM00256">
    <property type="entry name" value="FBOX"/>
    <property type="match status" value="1"/>
</dbReference>
<reference evidence="4 5" key="1">
    <citation type="submission" date="2025-05" db="UniProtKB">
        <authorList>
            <consortium name="RefSeq"/>
        </authorList>
    </citation>
    <scope>IDENTIFICATION</scope>
    <source>
        <tissue evidence="4 5">Whole larvae</tissue>
    </source>
</reference>
<dbReference type="Gene3D" id="1.20.1280.50">
    <property type="match status" value="1"/>
</dbReference>
<dbReference type="SUPFAM" id="SSF81383">
    <property type="entry name" value="F-box domain"/>
    <property type="match status" value="1"/>
</dbReference>
<name>A0A6J3BV60_GALME</name>
<evidence type="ECO:0000313" key="3">
    <source>
        <dbReference type="Proteomes" id="UP001652740"/>
    </source>
</evidence>
<organism evidence="3 7">
    <name type="scientific">Galleria mellonella</name>
    <name type="common">Greater wax moth</name>
    <dbReference type="NCBI Taxonomy" id="7137"/>
    <lineage>
        <taxon>Eukaryota</taxon>
        <taxon>Metazoa</taxon>
        <taxon>Ecdysozoa</taxon>
        <taxon>Arthropoda</taxon>
        <taxon>Hexapoda</taxon>
        <taxon>Insecta</taxon>
        <taxon>Pterygota</taxon>
        <taxon>Neoptera</taxon>
        <taxon>Endopterygota</taxon>
        <taxon>Lepidoptera</taxon>
        <taxon>Glossata</taxon>
        <taxon>Ditrysia</taxon>
        <taxon>Pyraloidea</taxon>
        <taxon>Pyralidae</taxon>
        <taxon>Galleriinae</taxon>
        <taxon>Galleria</taxon>
    </lineage>
</organism>
<dbReference type="InterPro" id="IPR036047">
    <property type="entry name" value="F-box-like_dom_sf"/>
</dbReference>
<gene>
    <name evidence="4 5 6 7 8" type="primary">LOC113518864</name>
</gene>
<feature type="domain" description="F-box" evidence="2">
    <location>
        <begin position="10"/>
        <end position="56"/>
    </location>
</feature>
<dbReference type="SUPFAM" id="SSF52047">
    <property type="entry name" value="RNI-like"/>
    <property type="match status" value="1"/>
</dbReference>
<evidence type="ECO:0000259" key="2">
    <source>
        <dbReference type="PROSITE" id="PS50181"/>
    </source>
</evidence>
<dbReference type="GeneID" id="113518864"/>
<evidence type="ECO:0000313" key="7">
    <source>
        <dbReference type="RefSeq" id="XP_031763791.2"/>
    </source>
</evidence>
<dbReference type="AlphaFoldDB" id="A0A6J3BV60"/>
<evidence type="ECO:0000313" key="6">
    <source>
        <dbReference type="RefSeq" id="XP_031763786.2"/>
    </source>
</evidence>
<evidence type="ECO:0000256" key="1">
    <source>
        <dbReference type="ARBA" id="ARBA00022786"/>
    </source>
</evidence>
<dbReference type="RefSeq" id="XP_031763786.2">
    <property type="nucleotide sequence ID" value="XM_031907926.2"/>
</dbReference>
<dbReference type="RefSeq" id="XP_031763791.2">
    <property type="nucleotide sequence ID" value="XM_031907931.2"/>
</dbReference>
<dbReference type="Gene3D" id="3.80.10.10">
    <property type="entry name" value="Ribonuclease Inhibitor"/>
    <property type="match status" value="2"/>
</dbReference>
<keyword evidence="3" id="KW-1185">Reference proteome</keyword>
<dbReference type="InterPro" id="IPR001810">
    <property type="entry name" value="F-box_dom"/>
</dbReference>
<proteinExistence type="predicted"/>
<protein>
    <submittedName>
        <fullName evidence="4 5">F-box/LRR-repeat protein 7-like</fullName>
    </submittedName>
</protein>
<dbReference type="RefSeq" id="XP_026759686.2">
    <property type="nucleotide sequence ID" value="XM_026903885.3"/>
</dbReference>
<dbReference type="Pfam" id="PF12937">
    <property type="entry name" value="F-box-like"/>
    <property type="match status" value="1"/>
</dbReference>
<accession>A0A6J3BV60</accession>
<dbReference type="SMART" id="SM00367">
    <property type="entry name" value="LRR_CC"/>
    <property type="match status" value="1"/>
</dbReference>